<reference evidence="9" key="1">
    <citation type="submission" date="2021-03" db="EMBL/GenBank/DDBJ databases">
        <authorList>
            <person name="Bekaert M."/>
        </authorList>
    </citation>
    <scope>NUCLEOTIDE SEQUENCE</scope>
</reference>
<evidence type="ECO:0000256" key="5">
    <source>
        <dbReference type="ARBA" id="ARBA00022734"/>
    </source>
</evidence>
<gene>
    <name evidence="9" type="ORF">MEDL_5649</name>
</gene>
<dbReference type="SMART" id="SM00607">
    <property type="entry name" value="FTP"/>
    <property type="match status" value="1"/>
</dbReference>
<keyword evidence="6" id="KW-0106">Calcium</keyword>
<comment type="subunit">
    <text evidence="3">Homotrimer.</text>
</comment>
<dbReference type="PANTHER" id="PTHR45713">
    <property type="entry name" value="FTP DOMAIN-CONTAINING PROTEIN"/>
    <property type="match status" value="1"/>
</dbReference>
<dbReference type="InterPro" id="IPR006585">
    <property type="entry name" value="FTP1"/>
</dbReference>
<evidence type="ECO:0000313" key="10">
    <source>
        <dbReference type="Proteomes" id="UP000683360"/>
    </source>
</evidence>
<evidence type="ECO:0000256" key="1">
    <source>
        <dbReference type="ARBA" id="ARBA00002219"/>
    </source>
</evidence>
<evidence type="ECO:0000256" key="3">
    <source>
        <dbReference type="ARBA" id="ARBA00011233"/>
    </source>
</evidence>
<dbReference type="Proteomes" id="UP000683360">
    <property type="component" value="Unassembled WGS sequence"/>
</dbReference>
<keyword evidence="5" id="KW-0430">Lectin</keyword>
<dbReference type="GO" id="GO:0001868">
    <property type="term" value="P:regulation of complement activation, lectin pathway"/>
    <property type="evidence" value="ECO:0007669"/>
    <property type="project" value="UniProtKB-ARBA"/>
</dbReference>
<dbReference type="EMBL" id="CAJPWZ010000326">
    <property type="protein sequence ID" value="CAG2190368.1"/>
    <property type="molecule type" value="Genomic_DNA"/>
</dbReference>
<dbReference type="AlphaFoldDB" id="A0A8S3Q4V7"/>
<protein>
    <recommendedName>
        <fullName evidence="8">Fucolectin tachylectin-4 pentraxin-1 domain-containing protein</fullName>
    </recommendedName>
</protein>
<organism evidence="9 10">
    <name type="scientific">Mytilus edulis</name>
    <name type="common">Blue mussel</name>
    <dbReference type="NCBI Taxonomy" id="6550"/>
    <lineage>
        <taxon>Eukaryota</taxon>
        <taxon>Metazoa</taxon>
        <taxon>Spiralia</taxon>
        <taxon>Lophotrochozoa</taxon>
        <taxon>Mollusca</taxon>
        <taxon>Bivalvia</taxon>
        <taxon>Autobranchia</taxon>
        <taxon>Pteriomorphia</taxon>
        <taxon>Mytilida</taxon>
        <taxon>Mytiloidea</taxon>
        <taxon>Mytilidae</taxon>
        <taxon>Mytilinae</taxon>
        <taxon>Mytilus</taxon>
    </lineage>
</organism>
<evidence type="ECO:0000259" key="8">
    <source>
        <dbReference type="SMART" id="SM00607"/>
    </source>
</evidence>
<evidence type="ECO:0000313" key="9">
    <source>
        <dbReference type="EMBL" id="CAG2190368.1"/>
    </source>
</evidence>
<comment type="function">
    <text evidence="1">Acts as a defensive agent. Recognizes blood group fucosylated oligosaccharides including A, B, H and Lewis B-type antigens. Does not recognize Lewis A antigen and has low affinity for monovalent haptens.</text>
</comment>
<dbReference type="GO" id="GO:0042806">
    <property type="term" value="F:fucose binding"/>
    <property type="evidence" value="ECO:0007669"/>
    <property type="project" value="UniProtKB-ARBA"/>
</dbReference>
<dbReference type="Pfam" id="PF22633">
    <property type="entry name" value="F5_F8_type_C_2"/>
    <property type="match status" value="1"/>
</dbReference>
<comment type="caution">
    <text evidence="9">The sequence shown here is derived from an EMBL/GenBank/DDBJ whole genome shotgun (WGS) entry which is preliminary data.</text>
</comment>
<feature type="domain" description="Fucolectin tachylectin-4 pentraxin-1" evidence="8">
    <location>
        <begin position="67"/>
        <end position="185"/>
    </location>
</feature>
<dbReference type="GO" id="GO:0010185">
    <property type="term" value="P:regulation of cellular defense response"/>
    <property type="evidence" value="ECO:0007669"/>
    <property type="project" value="UniProtKB-ARBA"/>
</dbReference>
<keyword evidence="7" id="KW-1015">Disulfide bond</keyword>
<proteinExistence type="inferred from homology"/>
<accession>A0A8S3Q4V7</accession>
<dbReference type="SUPFAM" id="SSF49785">
    <property type="entry name" value="Galactose-binding domain-like"/>
    <property type="match status" value="1"/>
</dbReference>
<comment type="similarity">
    <text evidence="2">Belongs to the fucolectin family.</text>
</comment>
<name>A0A8S3Q4V7_MYTED</name>
<keyword evidence="4" id="KW-0479">Metal-binding</keyword>
<dbReference type="InterPro" id="IPR008979">
    <property type="entry name" value="Galactose-bd-like_sf"/>
</dbReference>
<evidence type="ECO:0000256" key="6">
    <source>
        <dbReference type="ARBA" id="ARBA00022837"/>
    </source>
</evidence>
<evidence type="ECO:0000256" key="4">
    <source>
        <dbReference type="ARBA" id="ARBA00022723"/>
    </source>
</evidence>
<dbReference type="InterPro" id="IPR051941">
    <property type="entry name" value="BG_Antigen-Binding_Lectin"/>
</dbReference>
<keyword evidence="10" id="KW-1185">Reference proteome</keyword>
<dbReference type="GO" id="GO:0046872">
    <property type="term" value="F:metal ion binding"/>
    <property type="evidence" value="ECO:0007669"/>
    <property type="project" value="UniProtKB-KW"/>
</dbReference>
<dbReference type="OrthoDB" id="6140564at2759"/>
<dbReference type="Gene3D" id="2.60.120.260">
    <property type="entry name" value="Galactose-binding domain-like"/>
    <property type="match status" value="1"/>
</dbReference>
<evidence type="ECO:0000256" key="7">
    <source>
        <dbReference type="ARBA" id="ARBA00023157"/>
    </source>
</evidence>
<sequence length="217" mass="24514">MCTNAISNKPIRLTFSEEKVHYKNYFKENQGIRKPPVKKESALKPTSTATDRQSICIQLDTLLTQGQINLALNKECRHSSKIGPAIEFLPGCAVDGNRAQHIAQGAACSHTALFEPFNWWTVDLGQQYTVDTITIYKRADSCCRRYVQIYKQNGVDFIITESPLTLCEVEVYGPRNLTDTEDTVIDTTSRTSLSTYAEDTMIETTTEIVFVRMQKSQ</sequence>
<dbReference type="PANTHER" id="PTHR45713:SF6">
    <property type="entry name" value="F5_8 TYPE C DOMAIN-CONTAINING PROTEIN"/>
    <property type="match status" value="1"/>
</dbReference>
<evidence type="ECO:0000256" key="2">
    <source>
        <dbReference type="ARBA" id="ARBA00010147"/>
    </source>
</evidence>